<dbReference type="SUPFAM" id="SSF111369">
    <property type="entry name" value="HlyD-like secretion proteins"/>
    <property type="match status" value="2"/>
</dbReference>
<dbReference type="Gene3D" id="2.40.50.100">
    <property type="match status" value="1"/>
</dbReference>
<dbReference type="Proteomes" id="UP001558101">
    <property type="component" value="Unassembled WGS sequence"/>
</dbReference>
<proteinExistence type="inferred from homology"/>
<protein>
    <submittedName>
        <fullName evidence="5">Multidrug transporter subunit MdtN</fullName>
    </submittedName>
</protein>
<feature type="domain" description="Multidrug resistance protein MdtA-like barrel-sandwich hybrid" evidence="3">
    <location>
        <begin position="48"/>
        <end position="235"/>
    </location>
</feature>
<dbReference type="InterPro" id="IPR050393">
    <property type="entry name" value="MFP_Efflux_Pump"/>
</dbReference>
<keyword evidence="2" id="KW-0472">Membrane</keyword>
<gene>
    <name evidence="5" type="primary">mdtN</name>
    <name evidence="5" type="ORF">AB4M04_22410</name>
</gene>
<keyword evidence="2" id="KW-0812">Transmembrane</keyword>
<comment type="caution">
    <text evidence="5">The sequence shown here is derived from an EMBL/GenBank/DDBJ whole genome shotgun (WGS) entry which is preliminary data.</text>
</comment>
<organism evidence="5 6">
    <name type="scientific">Serratia quinivorans</name>
    <dbReference type="NCBI Taxonomy" id="137545"/>
    <lineage>
        <taxon>Bacteria</taxon>
        <taxon>Pseudomonadati</taxon>
        <taxon>Pseudomonadota</taxon>
        <taxon>Gammaproteobacteria</taxon>
        <taxon>Enterobacterales</taxon>
        <taxon>Yersiniaceae</taxon>
        <taxon>Serratia</taxon>
    </lineage>
</organism>
<feature type="domain" description="p-hydroxybenzoic acid efflux pump subunit AaeA-like beta-barrel" evidence="4">
    <location>
        <begin position="245"/>
        <end position="337"/>
    </location>
</feature>
<evidence type="ECO:0000256" key="2">
    <source>
        <dbReference type="SAM" id="Phobius"/>
    </source>
</evidence>
<evidence type="ECO:0000256" key="1">
    <source>
        <dbReference type="ARBA" id="ARBA00009477"/>
    </source>
</evidence>
<dbReference type="PANTHER" id="PTHR30367">
    <property type="entry name" value="P-HYDROXYBENZOIC ACID EFFLUX PUMP SUBUNIT AAEA-RELATED"/>
    <property type="match status" value="1"/>
</dbReference>
<reference evidence="5 6" key="1">
    <citation type="submission" date="2024-07" db="EMBL/GenBank/DDBJ databases">
        <title>Genomes of novel Serratia strains from suburban soil.</title>
        <authorList>
            <person name="Markert E.X."/>
            <person name="Severe K."/>
            <person name="Severe L."/>
            <person name="Twing K.I."/>
            <person name="Ward L.M."/>
        </authorList>
    </citation>
    <scope>NUCLEOTIDE SEQUENCE [LARGE SCALE GENOMIC DNA]</scope>
    <source>
        <strain evidence="5 6">3C-UT</strain>
    </source>
</reference>
<dbReference type="InterPro" id="IPR058634">
    <property type="entry name" value="AaeA-lik-b-barrel"/>
</dbReference>
<dbReference type="Gene3D" id="2.40.30.170">
    <property type="match status" value="1"/>
</dbReference>
<name>A0ABV3UMM2_9GAMM</name>
<dbReference type="EMBL" id="JBFQXQ010000004">
    <property type="protein sequence ID" value="MEX3174824.1"/>
    <property type="molecule type" value="Genomic_DNA"/>
</dbReference>
<keyword evidence="6" id="KW-1185">Reference proteome</keyword>
<evidence type="ECO:0000259" key="4">
    <source>
        <dbReference type="Pfam" id="PF25963"/>
    </source>
</evidence>
<feature type="transmembrane region" description="Helical" evidence="2">
    <location>
        <begin position="12"/>
        <end position="31"/>
    </location>
</feature>
<dbReference type="Pfam" id="PF25917">
    <property type="entry name" value="BSH_RND"/>
    <property type="match status" value="1"/>
</dbReference>
<dbReference type="InterPro" id="IPR058625">
    <property type="entry name" value="MdtA-like_BSH"/>
</dbReference>
<comment type="similarity">
    <text evidence="1">Belongs to the membrane fusion protein (MFP) (TC 8.A.1) family.</text>
</comment>
<evidence type="ECO:0000313" key="5">
    <source>
        <dbReference type="EMBL" id="MEX3174824.1"/>
    </source>
</evidence>
<dbReference type="Pfam" id="PF25963">
    <property type="entry name" value="Beta-barrel_AAEA"/>
    <property type="match status" value="1"/>
</dbReference>
<keyword evidence="2" id="KW-1133">Transmembrane helix</keyword>
<dbReference type="NCBIfam" id="NF007785">
    <property type="entry name" value="PRK10476.1"/>
    <property type="match status" value="1"/>
</dbReference>
<evidence type="ECO:0000313" key="6">
    <source>
        <dbReference type="Proteomes" id="UP001558101"/>
    </source>
</evidence>
<evidence type="ECO:0000259" key="3">
    <source>
        <dbReference type="Pfam" id="PF25917"/>
    </source>
</evidence>
<accession>A0ABV3UMM2</accession>
<dbReference type="RefSeq" id="WP_368454392.1">
    <property type="nucleotide sequence ID" value="NZ_JBFQXQ010000004.1"/>
</dbReference>
<dbReference type="PANTHER" id="PTHR30367:SF1">
    <property type="entry name" value="MULTIDRUG RESISTANCE PROTEIN MDTN"/>
    <property type="match status" value="1"/>
</dbReference>
<sequence length="347" mass="37822">MTDPRSSVLRKKWPLLVIVLAAIVVMILLIWQLQTSPETNDAYVYADTIDVVPEVSGRITEMPIRDNQRVKKGDLLFRIDPRPYQAMLDDAIARLATLDAQIGLTNRTVKAQEYNAQSVAAAVARAQALVKQTTSTRTRLEPLVPQGFASQEDLDQARTAEKAARSELATTQLQAKQAAAAVTGVDAMVAQRAEVIAQITLAELHLEYTEVRAPFNGVVVALKTTVGQYASALKPVFTLMDDDHWFVVANFRETDLQNIRAGVPARITVMTNHSKTFDGVVDSIGAGVLPGEGGSVIGGLPLIQKSINWVHVSQRFPVKIAITHPDRQLLRMGASASAVLLPRTESE</sequence>